<evidence type="ECO:0000313" key="2">
    <source>
        <dbReference type="Proteomes" id="UP000557392"/>
    </source>
</evidence>
<reference evidence="1 2" key="1">
    <citation type="submission" date="2020-08" db="EMBL/GenBank/DDBJ databases">
        <title>Genomic Encyclopedia of Type Strains, Phase IV (KMG-IV): sequencing the most valuable type-strain genomes for metagenomic binning, comparative biology and taxonomic classification.</title>
        <authorList>
            <person name="Goeker M."/>
        </authorList>
    </citation>
    <scope>NUCLEOTIDE SEQUENCE [LARGE SCALE GENOMIC DNA]</scope>
    <source>
        <strain evidence="1 2">DSM 101806</strain>
    </source>
</reference>
<comment type="caution">
    <text evidence="1">The sequence shown here is derived from an EMBL/GenBank/DDBJ whole genome shotgun (WGS) entry which is preliminary data.</text>
</comment>
<dbReference type="AlphaFoldDB" id="A0A7W6NVZ5"/>
<proteinExistence type="predicted"/>
<dbReference type="RefSeq" id="WP_183994445.1">
    <property type="nucleotide sequence ID" value="NZ_JACIEH010000001.1"/>
</dbReference>
<protein>
    <submittedName>
        <fullName evidence="1">Uncharacterized protein</fullName>
    </submittedName>
</protein>
<organism evidence="1 2">
    <name type="scientific">Sphingomonas kyeonggiensis</name>
    <dbReference type="NCBI Taxonomy" id="1268553"/>
    <lineage>
        <taxon>Bacteria</taxon>
        <taxon>Pseudomonadati</taxon>
        <taxon>Pseudomonadota</taxon>
        <taxon>Alphaproteobacteria</taxon>
        <taxon>Sphingomonadales</taxon>
        <taxon>Sphingomonadaceae</taxon>
        <taxon>Sphingomonas</taxon>
    </lineage>
</organism>
<gene>
    <name evidence="1" type="ORF">GGR46_000607</name>
</gene>
<evidence type="ECO:0000313" key="1">
    <source>
        <dbReference type="EMBL" id="MBB4097074.1"/>
    </source>
</evidence>
<dbReference type="EMBL" id="JACIEH010000001">
    <property type="protein sequence ID" value="MBB4097074.1"/>
    <property type="molecule type" value="Genomic_DNA"/>
</dbReference>
<sequence>MHLLLGMALLGASFVQDDPICADVRRLSAAIAEPGGYEALRKSDFVPHLPMSCHRGAEGYFCHRTLLPAEITHETMAARIAACLPGATIAPGAKWPGLERAVVTGGGLVFDLEESGSERAHVGRILQIEMRPAPKP</sequence>
<name>A0A7W6NVZ5_9SPHN</name>
<dbReference type="Proteomes" id="UP000557392">
    <property type="component" value="Unassembled WGS sequence"/>
</dbReference>
<accession>A0A7W6NVZ5</accession>
<keyword evidence="2" id="KW-1185">Reference proteome</keyword>